<organism evidence="1 2">
    <name type="scientific">Diplogelasinospora grovesii</name>
    <dbReference type="NCBI Taxonomy" id="303347"/>
    <lineage>
        <taxon>Eukaryota</taxon>
        <taxon>Fungi</taxon>
        <taxon>Dikarya</taxon>
        <taxon>Ascomycota</taxon>
        <taxon>Pezizomycotina</taxon>
        <taxon>Sordariomycetes</taxon>
        <taxon>Sordariomycetidae</taxon>
        <taxon>Sordariales</taxon>
        <taxon>Diplogelasinosporaceae</taxon>
        <taxon>Diplogelasinospora</taxon>
    </lineage>
</organism>
<dbReference type="EMBL" id="MU853820">
    <property type="protein sequence ID" value="KAK3938939.1"/>
    <property type="molecule type" value="Genomic_DNA"/>
</dbReference>
<reference evidence="2" key="1">
    <citation type="journal article" date="2023" name="Mol. Phylogenet. Evol.">
        <title>Genome-scale phylogeny and comparative genomics of the fungal order Sordariales.</title>
        <authorList>
            <person name="Hensen N."/>
            <person name="Bonometti L."/>
            <person name="Westerberg I."/>
            <person name="Brannstrom I.O."/>
            <person name="Guillou S."/>
            <person name="Cros-Aarteil S."/>
            <person name="Calhoun S."/>
            <person name="Haridas S."/>
            <person name="Kuo A."/>
            <person name="Mondo S."/>
            <person name="Pangilinan J."/>
            <person name="Riley R."/>
            <person name="LaButti K."/>
            <person name="Andreopoulos B."/>
            <person name="Lipzen A."/>
            <person name="Chen C."/>
            <person name="Yan M."/>
            <person name="Daum C."/>
            <person name="Ng V."/>
            <person name="Clum A."/>
            <person name="Steindorff A."/>
            <person name="Ohm R.A."/>
            <person name="Martin F."/>
            <person name="Silar P."/>
            <person name="Natvig D.O."/>
            <person name="Lalanne C."/>
            <person name="Gautier V."/>
            <person name="Ament-Velasquez S.L."/>
            <person name="Kruys A."/>
            <person name="Hutchinson M.I."/>
            <person name="Powell A.J."/>
            <person name="Barry K."/>
            <person name="Miller A.N."/>
            <person name="Grigoriev I.V."/>
            <person name="Debuchy R."/>
            <person name="Gladieux P."/>
            <person name="Hiltunen Thoren M."/>
            <person name="Johannesson H."/>
        </authorList>
    </citation>
    <scope>NUCLEOTIDE SEQUENCE [LARGE SCALE GENOMIC DNA]</scope>
    <source>
        <strain evidence="2">CBS 340.73</strain>
    </source>
</reference>
<accession>A0AAN6N5T0</accession>
<evidence type="ECO:0000313" key="2">
    <source>
        <dbReference type="Proteomes" id="UP001303473"/>
    </source>
</evidence>
<proteinExistence type="predicted"/>
<evidence type="ECO:0000313" key="1">
    <source>
        <dbReference type="EMBL" id="KAK3938939.1"/>
    </source>
</evidence>
<protein>
    <submittedName>
        <fullName evidence="1">Uncharacterized protein</fullName>
    </submittedName>
</protein>
<keyword evidence="2" id="KW-1185">Reference proteome</keyword>
<gene>
    <name evidence="1" type="ORF">QBC46DRAFT_389253</name>
</gene>
<sequence>MKSALVLASSAVATAQYTLSASSNSEEVFDSFVSYSIEFSSFPDFAGTHPHLTARIRWDEGPLVLYIHDDMRRACPVFAHNTRSPQGEAAIHNLVCLDFAANGPLRG</sequence>
<comment type="caution">
    <text evidence="1">The sequence shown here is derived from an EMBL/GenBank/DDBJ whole genome shotgun (WGS) entry which is preliminary data.</text>
</comment>
<dbReference type="Proteomes" id="UP001303473">
    <property type="component" value="Unassembled WGS sequence"/>
</dbReference>
<dbReference type="AlphaFoldDB" id="A0AAN6N5T0"/>
<name>A0AAN6N5T0_9PEZI</name>